<dbReference type="EMBL" id="CP071182">
    <property type="protein sequence ID" value="QSO47187.1"/>
    <property type="molecule type" value="Genomic_DNA"/>
</dbReference>
<evidence type="ECO:0000313" key="3">
    <source>
        <dbReference type="Proteomes" id="UP000663505"/>
    </source>
</evidence>
<dbReference type="RefSeq" id="WP_206656545.1">
    <property type="nucleotide sequence ID" value="NZ_CP071182.1"/>
</dbReference>
<gene>
    <name evidence="2" type="ORF">JZ786_22785</name>
</gene>
<dbReference type="KEGG" id="afx:JZ786_22785"/>
<feature type="region of interest" description="Disordered" evidence="1">
    <location>
        <begin position="76"/>
        <end position="122"/>
    </location>
</feature>
<dbReference type="Proteomes" id="UP000663505">
    <property type="component" value="Chromosome"/>
</dbReference>
<organism evidence="2 3">
    <name type="scientific">Alicyclobacillus mengziensis</name>
    <dbReference type="NCBI Taxonomy" id="2931921"/>
    <lineage>
        <taxon>Bacteria</taxon>
        <taxon>Bacillati</taxon>
        <taxon>Bacillota</taxon>
        <taxon>Bacilli</taxon>
        <taxon>Bacillales</taxon>
        <taxon>Alicyclobacillaceae</taxon>
        <taxon>Alicyclobacillus</taxon>
    </lineage>
</organism>
<feature type="compositionally biased region" description="Polar residues" evidence="1">
    <location>
        <begin position="105"/>
        <end position="122"/>
    </location>
</feature>
<protein>
    <submittedName>
        <fullName evidence="2">Uncharacterized protein</fullName>
    </submittedName>
</protein>
<proteinExistence type="predicted"/>
<accession>A0A9X7VZ72</accession>
<sequence>MSDWEPQGATIHDRMMELIRRYIDSALQQTTGMQGMMMRDGATRMYPRIESTIRNMTEEKLQQEIEEIQSQMRKVLGEKEAKQPQLQVAQKRKQNSGKKRVVRTGSANKQKSATNAKARTHG</sequence>
<reference evidence="2 3" key="1">
    <citation type="submission" date="2021-02" db="EMBL/GenBank/DDBJ databases">
        <title>Alicyclobacillus curvatus sp. nov. and Alicyclobacillus mengziensis sp. nov., two acidophilic bacteria isolated from acid mine drainage.</title>
        <authorList>
            <person name="Huang Y."/>
        </authorList>
    </citation>
    <scope>NUCLEOTIDE SEQUENCE [LARGE SCALE GENOMIC DNA]</scope>
    <source>
        <strain evidence="2 3">S30H14</strain>
    </source>
</reference>
<evidence type="ECO:0000313" key="2">
    <source>
        <dbReference type="EMBL" id="QSO47187.1"/>
    </source>
</evidence>
<evidence type="ECO:0000256" key="1">
    <source>
        <dbReference type="SAM" id="MobiDB-lite"/>
    </source>
</evidence>
<keyword evidence="3" id="KW-1185">Reference proteome</keyword>
<feature type="compositionally biased region" description="Basic residues" evidence="1">
    <location>
        <begin position="90"/>
        <end position="102"/>
    </location>
</feature>
<name>A0A9X7VZ72_9BACL</name>
<dbReference type="AlphaFoldDB" id="A0A9X7VZ72"/>